<protein>
    <submittedName>
        <fullName evidence="6">4Fe-4S ferredoxin</fullName>
    </submittedName>
</protein>
<dbReference type="AlphaFoldDB" id="A0A660SJK9"/>
<keyword evidence="4" id="KW-0411">Iron-sulfur</keyword>
<gene>
    <name evidence="6" type="ORF">DRP53_03240</name>
</gene>
<comment type="caution">
    <text evidence="6">The sequence shown here is derived from an EMBL/GenBank/DDBJ whole genome shotgun (WGS) entry which is preliminary data.</text>
</comment>
<accession>A0A660SJK9</accession>
<keyword evidence="1" id="KW-0004">4Fe-4S</keyword>
<dbReference type="PROSITE" id="PS00198">
    <property type="entry name" value="4FE4S_FER_1"/>
    <property type="match status" value="1"/>
</dbReference>
<dbReference type="Proteomes" id="UP000268469">
    <property type="component" value="Unassembled WGS sequence"/>
</dbReference>
<evidence type="ECO:0000259" key="5">
    <source>
        <dbReference type="PROSITE" id="PS51379"/>
    </source>
</evidence>
<evidence type="ECO:0000313" key="7">
    <source>
        <dbReference type="Proteomes" id="UP000268469"/>
    </source>
</evidence>
<organism evidence="6 7">
    <name type="scientific">candidate division WOR-3 bacterium</name>
    <dbReference type="NCBI Taxonomy" id="2052148"/>
    <lineage>
        <taxon>Bacteria</taxon>
        <taxon>Bacteria division WOR-3</taxon>
    </lineage>
</organism>
<dbReference type="GO" id="GO:0051539">
    <property type="term" value="F:4 iron, 4 sulfur cluster binding"/>
    <property type="evidence" value="ECO:0007669"/>
    <property type="project" value="UniProtKB-KW"/>
</dbReference>
<feature type="domain" description="4Fe-4S ferredoxin-type" evidence="5">
    <location>
        <begin position="171"/>
        <end position="196"/>
    </location>
</feature>
<dbReference type="Pfam" id="PF04015">
    <property type="entry name" value="DUF362"/>
    <property type="match status" value="1"/>
</dbReference>
<keyword evidence="3" id="KW-0408">Iron</keyword>
<name>A0A660SJK9_UNCW3</name>
<dbReference type="InterPro" id="IPR050157">
    <property type="entry name" value="PSI_iron-sulfur_center"/>
</dbReference>
<sequence length="332" mass="37233">MADVHFLDLREKSEDNYLKRFSRLLDESGLLDRIDRNRPIAIKIHPGEAGNLYYVKPHYVRIVYERLGNRAFLTDTTTLYPGERMIAPTYQRLVKAHGFGFAPFLVADGLRGEASKQIDGCEIAAVIDAVPQMVVISHIKGHMVTGFGGAIKNLGMGCSAKAGKLWMHSRSKPKLREERCQRCYICVEYCPNQAISRTDPPVIDYQRCTGCCGCLSVCPYRAIGIEWNAEARYTTEGIVRYARAAVKGKTCIYINFVIDITRHCDCFHTIEPPIGPDVGILIATDPVAIDKASYDLIEKIIRKAQPQTEPHYQIEKGVEIGLGTDQVQLIRI</sequence>
<dbReference type="PROSITE" id="PS51379">
    <property type="entry name" value="4FE4S_FER_2"/>
    <property type="match status" value="2"/>
</dbReference>
<evidence type="ECO:0000313" key="6">
    <source>
        <dbReference type="EMBL" id="RKX70927.1"/>
    </source>
</evidence>
<dbReference type="InterPro" id="IPR017896">
    <property type="entry name" value="4Fe4S_Fe-S-bd"/>
</dbReference>
<dbReference type="GO" id="GO:0046872">
    <property type="term" value="F:metal ion binding"/>
    <property type="evidence" value="ECO:0007669"/>
    <property type="project" value="UniProtKB-KW"/>
</dbReference>
<evidence type="ECO:0000256" key="3">
    <source>
        <dbReference type="ARBA" id="ARBA00023004"/>
    </source>
</evidence>
<dbReference type="InterPro" id="IPR007160">
    <property type="entry name" value="DUF362"/>
</dbReference>
<dbReference type="Gene3D" id="3.30.70.20">
    <property type="match status" value="1"/>
</dbReference>
<dbReference type="PANTHER" id="PTHR24960">
    <property type="entry name" value="PHOTOSYSTEM I IRON-SULFUR CENTER-RELATED"/>
    <property type="match status" value="1"/>
</dbReference>
<dbReference type="InterPro" id="IPR017900">
    <property type="entry name" value="4Fe4S_Fe_S_CS"/>
</dbReference>
<evidence type="ECO:0000256" key="2">
    <source>
        <dbReference type="ARBA" id="ARBA00022723"/>
    </source>
</evidence>
<dbReference type="PANTHER" id="PTHR24960:SF79">
    <property type="entry name" value="PHOTOSYSTEM I IRON-SULFUR CENTER"/>
    <property type="match status" value="1"/>
</dbReference>
<dbReference type="SUPFAM" id="SSF54862">
    <property type="entry name" value="4Fe-4S ferredoxins"/>
    <property type="match status" value="1"/>
</dbReference>
<dbReference type="EMBL" id="QNBE01000022">
    <property type="protein sequence ID" value="RKX70927.1"/>
    <property type="molecule type" value="Genomic_DNA"/>
</dbReference>
<feature type="domain" description="4Fe-4S ferredoxin-type" evidence="5">
    <location>
        <begin position="199"/>
        <end position="228"/>
    </location>
</feature>
<reference evidence="6 7" key="1">
    <citation type="submission" date="2018-06" db="EMBL/GenBank/DDBJ databases">
        <title>Extensive metabolic versatility and redundancy in microbially diverse, dynamic hydrothermal sediments.</title>
        <authorList>
            <person name="Dombrowski N."/>
            <person name="Teske A."/>
            <person name="Baker B.J."/>
        </authorList>
    </citation>
    <scope>NUCLEOTIDE SEQUENCE [LARGE SCALE GENOMIC DNA]</scope>
    <source>
        <strain evidence="6">B36_G15</strain>
    </source>
</reference>
<evidence type="ECO:0000256" key="1">
    <source>
        <dbReference type="ARBA" id="ARBA00022485"/>
    </source>
</evidence>
<proteinExistence type="predicted"/>
<keyword evidence="2" id="KW-0479">Metal-binding</keyword>
<evidence type="ECO:0000256" key="4">
    <source>
        <dbReference type="ARBA" id="ARBA00023014"/>
    </source>
</evidence>